<evidence type="ECO:0000259" key="2">
    <source>
        <dbReference type="Pfam" id="PF23380"/>
    </source>
</evidence>
<dbReference type="InterPro" id="IPR044514">
    <property type="entry name" value="VIN3-like"/>
</dbReference>
<name>A0A0A9HS86_ARUDO</name>
<dbReference type="GO" id="GO:0010048">
    <property type="term" value="P:vernalization response"/>
    <property type="evidence" value="ECO:0007669"/>
    <property type="project" value="InterPro"/>
</dbReference>
<evidence type="ECO:0000256" key="1">
    <source>
        <dbReference type="SAM" id="MobiDB-lite"/>
    </source>
</evidence>
<feature type="region of interest" description="Disordered" evidence="1">
    <location>
        <begin position="79"/>
        <end position="152"/>
    </location>
</feature>
<reference evidence="3" key="2">
    <citation type="journal article" date="2015" name="Data Brief">
        <title>Shoot transcriptome of the giant reed, Arundo donax.</title>
        <authorList>
            <person name="Barrero R.A."/>
            <person name="Guerrero F.D."/>
            <person name="Moolhuijzen P."/>
            <person name="Goolsby J.A."/>
            <person name="Tidwell J."/>
            <person name="Bellgard S.E."/>
            <person name="Bellgard M.I."/>
        </authorList>
    </citation>
    <scope>NUCLEOTIDE SEQUENCE</scope>
    <source>
        <tissue evidence="3">Shoot tissue taken approximately 20 cm above the soil surface</tissue>
    </source>
</reference>
<sequence length="196" mass="21834">MVYNRGTLKENLDMIFAGSETCKRTSGRLEDGGHENGPADPNTTVQTSPHRMALNFLKNRETILQNLNADTARLQNSSDAPNEYELAGPQLHCGSPPHKTENEIKSGKGISAMGSKSRTDYHIPQTGPSKRETEPGSSSNKSLSGKPEISRKDGRSEASYEYCVKVIRRLECEEHIEANFRVKFLTWFCLRATPHL</sequence>
<dbReference type="Pfam" id="PF23380">
    <property type="entry name" value="VIN3_C"/>
    <property type="match status" value="1"/>
</dbReference>
<evidence type="ECO:0000313" key="3">
    <source>
        <dbReference type="EMBL" id="JAE37751.1"/>
    </source>
</evidence>
<dbReference type="PANTHER" id="PTHR46286">
    <property type="entry name" value="VIN3-LIKE PROTEIN 2-RELATED"/>
    <property type="match status" value="1"/>
</dbReference>
<dbReference type="GO" id="GO:0040029">
    <property type="term" value="P:epigenetic regulation of gene expression"/>
    <property type="evidence" value="ECO:0007669"/>
    <property type="project" value="InterPro"/>
</dbReference>
<organism evidence="3">
    <name type="scientific">Arundo donax</name>
    <name type="common">Giant reed</name>
    <name type="synonym">Donax arundinaceus</name>
    <dbReference type="NCBI Taxonomy" id="35708"/>
    <lineage>
        <taxon>Eukaryota</taxon>
        <taxon>Viridiplantae</taxon>
        <taxon>Streptophyta</taxon>
        <taxon>Embryophyta</taxon>
        <taxon>Tracheophyta</taxon>
        <taxon>Spermatophyta</taxon>
        <taxon>Magnoliopsida</taxon>
        <taxon>Liliopsida</taxon>
        <taxon>Poales</taxon>
        <taxon>Poaceae</taxon>
        <taxon>PACMAD clade</taxon>
        <taxon>Arundinoideae</taxon>
        <taxon>Arundineae</taxon>
        <taxon>Arundo</taxon>
    </lineage>
</organism>
<dbReference type="EMBL" id="GBRH01160145">
    <property type="protein sequence ID" value="JAE37751.1"/>
    <property type="molecule type" value="Transcribed_RNA"/>
</dbReference>
<protein>
    <recommendedName>
        <fullName evidence="2">VIN3-like C-terminal domain-containing protein</fullName>
    </recommendedName>
</protein>
<dbReference type="InterPro" id="IPR056990">
    <property type="entry name" value="VIN3-like_C"/>
</dbReference>
<reference evidence="3" key="1">
    <citation type="submission" date="2014-09" db="EMBL/GenBank/DDBJ databases">
        <authorList>
            <person name="Magalhaes I.L.F."/>
            <person name="Oliveira U."/>
            <person name="Santos F.R."/>
            <person name="Vidigal T.H.D.A."/>
            <person name="Brescovit A.D."/>
            <person name="Santos A.J."/>
        </authorList>
    </citation>
    <scope>NUCLEOTIDE SEQUENCE</scope>
    <source>
        <tissue evidence="3">Shoot tissue taken approximately 20 cm above the soil surface</tissue>
    </source>
</reference>
<dbReference type="AlphaFoldDB" id="A0A0A9HS86"/>
<feature type="domain" description="VIN3-like C-terminal" evidence="2">
    <location>
        <begin position="158"/>
        <end position="194"/>
    </location>
</feature>
<dbReference type="PANTHER" id="PTHR46286:SF2">
    <property type="entry name" value="VIN3-LIKE PROTEIN 2"/>
    <property type="match status" value="1"/>
</dbReference>
<accession>A0A0A9HS86</accession>
<feature type="region of interest" description="Disordered" evidence="1">
    <location>
        <begin position="26"/>
        <end position="47"/>
    </location>
</feature>
<proteinExistence type="predicted"/>